<keyword evidence="4" id="KW-1185">Reference proteome</keyword>
<protein>
    <recommendedName>
        <fullName evidence="5">Transmembrane protein</fullName>
    </recommendedName>
</protein>
<dbReference type="Proteomes" id="UP001642484">
    <property type="component" value="Unassembled WGS sequence"/>
</dbReference>
<keyword evidence="2" id="KW-0812">Transmembrane</keyword>
<evidence type="ECO:0008006" key="5">
    <source>
        <dbReference type="Google" id="ProtNLM"/>
    </source>
</evidence>
<evidence type="ECO:0000256" key="2">
    <source>
        <dbReference type="SAM" id="Phobius"/>
    </source>
</evidence>
<feature type="transmembrane region" description="Helical" evidence="2">
    <location>
        <begin position="111"/>
        <end position="133"/>
    </location>
</feature>
<evidence type="ECO:0000256" key="1">
    <source>
        <dbReference type="SAM" id="MobiDB-lite"/>
    </source>
</evidence>
<accession>A0ABP0SZT2</accession>
<comment type="caution">
    <text evidence="3">The sequence shown here is derived from an EMBL/GenBank/DDBJ whole genome shotgun (WGS) entry which is preliminary data.</text>
</comment>
<feature type="transmembrane region" description="Helical" evidence="2">
    <location>
        <begin position="15"/>
        <end position="37"/>
    </location>
</feature>
<keyword evidence="2" id="KW-0472">Membrane</keyword>
<feature type="transmembrane region" description="Helical" evidence="2">
    <location>
        <begin position="83"/>
        <end position="105"/>
    </location>
</feature>
<sequence length="586" mass="65933">LTCVDAVCPPLPMNVLWLLGTLLLTPLHLGLTWNDLLDLHRWIRQKWLERAEALERAQCSVLAMKEARVEEEMTKFRKRNFKLFSRCFSHLDFALSVLMLYQAWATPGLDSATWATCCVVGYLLFTAVAQDFLELTPHRLKFITYFLHLAAVASFVSTAWSGAWLRSTMQGFHSAVRFCLVLALLDPKITIPFQVLYTLVEVLLHVCVMEDGDFWVQLGSFSSGQLFILVETIASSVFIDMGLRGRIYAQLDTADAESLLGSFRRLLQGVCDGEVLLDSQMNVAQESQCLKHLILTDVSLQGRSFEHLLLDDEQLTRFREFVEASIEANHAPETKGTTPLCLRVSFRGSAGIRVATDIFHVPVPGLFGADEPYHLIAFKEDPESRPQPEAGEDAVPSVLLHTNPGSHGLRKSRADSNSMSGSTGRSQEEAFCTELKEMTLLLDVDSELLDVLEVHLGFQRDERPNDLPSALQSTMPSLRKLVKPTDWEKIRSAALKFTERSLRDPNIQPRVHRQMFCRLPGSGRAIADEAAFKRFPNEDYPGHKVWFHVSGFRPDVRRSFCPKNPLVQIQESAGTAGRAGLRARHR</sequence>
<evidence type="ECO:0000313" key="3">
    <source>
        <dbReference type="EMBL" id="CAK9117843.1"/>
    </source>
</evidence>
<feature type="compositionally biased region" description="Polar residues" evidence="1">
    <location>
        <begin position="415"/>
        <end position="425"/>
    </location>
</feature>
<feature type="non-terminal residue" evidence="3">
    <location>
        <position position="1"/>
    </location>
</feature>
<evidence type="ECO:0000313" key="4">
    <source>
        <dbReference type="Proteomes" id="UP001642484"/>
    </source>
</evidence>
<proteinExistence type="predicted"/>
<feature type="transmembrane region" description="Helical" evidence="2">
    <location>
        <begin position="145"/>
        <end position="165"/>
    </location>
</feature>
<keyword evidence="2" id="KW-1133">Transmembrane helix</keyword>
<dbReference type="EMBL" id="CAXAMN010028828">
    <property type="protein sequence ID" value="CAK9117843.1"/>
    <property type="molecule type" value="Genomic_DNA"/>
</dbReference>
<feature type="region of interest" description="Disordered" evidence="1">
    <location>
        <begin position="402"/>
        <end position="426"/>
    </location>
</feature>
<organism evidence="3 4">
    <name type="scientific">Durusdinium trenchii</name>
    <dbReference type="NCBI Taxonomy" id="1381693"/>
    <lineage>
        <taxon>Eukaryota</taxon>
        <taxon>Sar</taxon>
        <taxon>Alveolata</taxon>
        <taxon>Dinophyceae</taxon>
        <taxon>Suessiales</taxon>
        <taxon>Symbiodiniaceae</taxon>
        <taxon>Durusdinium</taxon>
    </lineage>
</organism>
<gene>
    <name evidence="3" type="ORF">CCMP2556_LOCUS55082</name>
</gene>
<reference evidence="3 4" key="1">
    <citation type="submission" date="2024-02" db="EMBL/GenBank/DDBJ databases">
        <authorList>
            <person name="Chen Y."/>
            <person name="Shah S."/>
            <person name="Dougan E. K."/>
            <person name="Thang M."/>
            <person name="Chan C."/>
        </authorList>
    </citation>
    <scope>NUCLEOTIDE SEQUENCE [LARGE SCALE GENOMIC DNA]</scope>
</reference>
<name>A0ABP0SZT2_9DINO</name>